<gene>
    <name evidence="2" type="ORF">cand_002570</name>
</gene>
<keyword evidence="3" id="KW-1185">Reference proteome</keyword>
<proteinExistence type="predicted"/>
<keyword evidence="1" id="KW-0732">Signal</keyword>
<reference evidence="2 3" key="1">
    <citation type="submission" date="2016-10" db="EMBL/GenBank/DDBJ databases">
        <title>Reductive evolution of mitochondrial metabolism and differential evolution of invasion-related proteins in Cryptosporidium.</title>
        <authorList>
            <person name="Liu S."/>
            <person name="Roellig D.M."/>
            <person name="Guo Y."/>
            <person name="Li N."/>
            <person name="Frace M.A."/>
            <person name="Tang K."/>
            <person name="Zhang L."/>
            <person name="Feng Y."/>
            <person name="Xiao L."/>
        </authorList>
    </citation>
    <scope>NUCLEOTIDE SEQUENCE [LARGE SCALE GENOMIC DNA]</scope>
    <source>
        <strain evidence="2">30847</strain>
    </source>
</reference>
<dbReference type="VEuPathDB" id="CryptoDB:cand_002570"/>
<dbReference type="RefSeq" id="XP_067067772.1">
    <property type="nucleotide sequence ID" value="XM_067210505.1"/>
</dbReference>
<dbReference type="AlphaFoldDB" id="A0A1J4MP03"/>
<evidence type="ECO:0000256" key="1">
    <source>
        <dbReference type="SAM" id="SignalP"/>
    </source>
</evidence>
<feature type="signal peptide" evidence="1">
    <location>
        <begin position="1"/>
        <end position="19"/>
    </location>
</feature>
<evidence type="ECO:0000313" key="3">
    <source>
        <dbReference type="Proteomes" id="UP000186804"/>
    </source>
</evidence>
<accession>A0A1J4MP03</accession>
<feature type="chain" id="PRO_5012362540" evidence="1">
    <location>
        <begin position="20"/>
        <end position="268"/>
    </location>
</feature>
<protein>
    <submittedName>
        <fullName evidence="2">Uncharacterized protein</fullName>
    </submittedName>
</protein>
<comment type="caution">
    <text evidence="2">The sequence shown here is derived from an EMBL/GenBank/DDBJ whole genome shotgun (WGS) entry which is preliminary data.</text>
</comment>
<dbReference type="OrthoDB" id="342411at2759"/>
<organism evidence="2 3">
    <name type="scientific">Cryptosporidium andersoni</name>
    <dbReference type="NCBI Taxonomy" id="117008"/>
    <lineage>
        <taxon>Eukaryota</taxon>
        <taxon>Sar</taxon>
        <taxon>Alveolata</taxon>
        <taxon>Apicomplexa</taxon>
        <taxon>Conoidasida</taxon>
        <taxon>Coccidia</taxon>
        <taxon>Eucoccidiorida</taxon>
        <taxon>Eimeriorina</taxon>
        <taxon>Cryptosporidiidae</taxon>
        <taxon>Cryptosporidium</taxon>
    </lineage>
</organism>
<dbReference type="Proteomes" id="UP000186804">
    <property type="component" value="Unassembled WGS sequence"/>
</dbReference>
<dbReference type="EMBL" id="LRBS01000072">
    <property type="protein sequence ID" value="OII75926.1"/>
    <property type="molecule type" value="Genomic_DNA"/>
</dbReference>
<sequence length="268" mass="31062">MKSELLITLLQFILNVVFGDNSGKFGYYEDLTQPNIIKKKELNNKELNSGYYGDTYGGYSQDLTEEWSEQKKDIGEGYWQVLEEEIELHSSNTIQNVSYKGSDFISSFENKVLSRKIANVSEVCSTVQVMSFWHFVNDIIDSIHNQLKGTIEDYKKVNNQGIYFVNINNFKESLEDTREQSKDVITSSQMFSNCKRNQDKSVKMSRTKNNNINLQSKLYDQVYKNKTSTRKKNKSEFKHECTVSSEPNALRNCGYFGKQSYYIPSNTK</sequence>
<name>A0A1J4MP03_9CRYT</name>
<evidence type="ECO:0000313" key="2">
    <source>
        <dbReference type="EMBL" id="OII75926.1"/>
    </source>
</evidence>
<dbReference type="GeneID" id="92364442"/>